<keyword evidence="2" id="KW-0472">Membrane</keyword>
<evidence type="ECO:0000256" key="2">
    <source>
        <dbReference type="SAM" id="Phobius"/>
    </source>
</evidence>
<comment type="caution">
    <text evidence="3">The sequence shown here is derived from an EMBL/GenBank/DDBJ whole genome shotgun (WGS) entry which is preliminary data.</text>
</comment>
<proteinExistence type="predicted"/>
<protein>
    <submittedName>
        <fullName evidence="3">Uncharacterized protein</fullName>
    </submittedName>
</protein>
<dbReference type="AlphaFoldDB" id="A0AAV9ZE77"/>
<keyword evidence="4" id="KW-1185">Reference proteome</keyword>
<feature type="region of interest" description="Disordered" evidence="1">
    <location>
        <begin position="1"/>
        <end position="21"/>
    </location>
</feature>
<keyword evidence="2" id="KW-0812">Transmembrane</keyword>
<feature type="transmembrane region" description="Helical" evidence="2">
    <location>
        <begin position="79"/>
        <end position="106"/>
    </location>
</feature>
<dbReference type="EMBL" id="JAWWNJ010000157">
    <property type="protein sequence ID" value="KAK6980628.1"/>
    <property type="molecule type" value="Genomic_DNA"/>
</dbReference>
<accession>A0AAV9ZE77</accession>
<keyword evidence="2" id="KW-1133">Transmembrane helix</keyword>
<evidence type="ECO:0000313" key="3">
    <source>
        <dbReference type="EMBL" id="KAK6980628.1"/>
    </source>
</evidence>
<reference evidence="3 4" key="1">
    <citation type="journal article" date="2024" name="J Genomics">
        <title>Draft genome sequencing and assembly of Favolaschia claudopus CIRM-BRFM 2984 isolated from oak limbs.</title>
        <authorList>
            <person name="Navarro D."/>
            <person name="Drula E."/>
            <person name="Chaduli D."/>
            <person name="Cazenave R."/>
            <person name="Ahrendt S."/>
            <person name="Wang J."/>
            <person name="Lipzen A."/>
            <person name="Daum C."/>
            <person name="Barry K."/>
            <person name="Grigoriev I.V."/>
            <person name="Favel A."/>
            <person name="Rosso M.N."/>
            <person name="Martin F."/>
        </authorList>
    </citation>
    <scope>NUCLEOTIDE SEQUENCE [LARGE SCALE GENOMIC DNA]</scope>
    <source>
        <strain evidence="3 4">CIRM-BRFM 2984</strain>
    </source>
</reference>
<evidence type="ECO:0000313" key="4">
    <source>
        <dbReference type="Proteomes" id="UP001362999"/>
    </source>
</evidence>
<gene>
    <name evidence="3" type="ORF">R3P38DRAFT_3376612</name>
</gene>
<sequence>MPCRRVASGLSRRPGRNDSAEAICRSHRERAEDVAAAVSRLQDGSPLVVEEDDDEEVAWSNLADARSIWRRRSMPSTSFLFPTSMTLVDFMFLSPAGYWVTIFLLLTPTNGSSLWQLAALDLVLS</sequence>
<evidence type="ECO:0000256" key="1">
    <source>
        <dbReference type="SAM" id="MobiDB-lite"/>
    </source>
</evidence>
<dbReference type="Proteomes" id="UP001362999">
    <property type="component" value="Unassembled WGS sequence"/>
</dbReference>
<name>A0AAV9ZE77_9AGAR</name>
<organism evidence="3 4">
    <name type="scientific">Favolaschia claudopus</name>
    <dbReference type="NCBI Taxonomy" id="2862362"/>
    <lineage>
        <taxon>Eukaryota</taxon>
        <taxon>Fungi</taxon>
        <taxon>Dikarya</taxon>
        <taxon>Basidiomycota</taxon>
        <taxon>Agaricomycotina</taxon>
        <taxon>Agaricomycetes</taxon>
        <taxon>Agaricomycetidae</taxon>
        <taxon>Agaricales</taxon>
        <taxon>Marasmiineae</taxon>
        <taxon>Mycenaceae</taxon>
        <taxon>Favolaschia</taxon>
    </lineage>
</organism>